<keyword evidence="1" id="KW-0808">Transferase</keyword>
<dbReference type="GO" id="GO:0008168">
    <property type="term" value="F:methyltransferase activity"/>
    <property type="evidence" value="ECO:0007669"/>
    <property type="project" value="UniProtKB-KW"/>
</dbReference>
<dbReference type="OrthoDB" id="5623231at2"/>
<keyword evidence="2" id="KW-1185">Reference proteome</keyword>
<protein>
    <submittedName>
        <fullName evidence="1">Predicted O-methyltransferase YrrM</fullName>
    </submittedName>
</protein>
<dbReference type="SUPFAM" id="SSF53335">
    <property type="entry name" value="S-adenosyl-L-methionine-dependent methyltransferases"/>
    <property type="match status" value="1"/>
</dbReference>
<accession>A0A1I6N2N8</accession>
<dbReference type="RefSeq" id="WP_090210600.1">
    <property type="nucleotide sequence ID" value="NZ_FOZM01000004.1"/>
</dbReference>
<dbReference type="STRING" id="1123755.SAMN05444714_3216"/>
<dbReference type="InterPro" id="IPR029063">
    <property type="entry name" value="SAM-dependent_MTases_sf"/>
</dbReference>
<dbReference type="GO" id="GO:0032259">
    <property type="term" value="P:methylation"/>
    <property type="evidence" value="ECO:0007669"/>
    <property type="project" value="UniProtKB-KW"/>
</dbReference>
<sequence>MPVFEEIENLTDIPRKLRASEAALLRQKLIGEAPESVLEVCQDISQLTLYLAAILDDRGGGSLTTFHSVKQNTRATTAIRELGLQERIASIPSGRSYTWAMQRLLSAQPPLSFDVCVLNGHKTWDASGFGIVLADLLLRPGGLMVFLDTQWSMSTSPYFRERPHLTQKFDADELASKPVALAIERILPRLNYDVSEVPEVPSMSFARKK</sequence>
<evidence type="ECO:0000313" key="1">
    <source>
        <dbReference type="EMBL" id="SFS22242.1"/>
    </source>
</evidence>
<dbReference type="EMBL" id="FOZM01000004">
    <property type="protein sequence ID" value="SFS22242.1"/>
    <property type="molecule type" value="Genomic_DNA"/>
</dbReference>
<proteinExistence type="predicted"/>
<keyword evidence="1" id="KW-0489">Methyltransferase</keyword>
<evidence type="ECO:0000313" key="2">
    <source>
        <dbReference type="Proteomes" id="UP000198926"/>
    </source>
</evidence>
<name>A0A1I6N2N8_9RHOB</name>
<organism evidence="1 2">
    <name type="scientific">Yoonia litorea</name>
    <dbReference type="NCBI Taxonomy" id="1123755"/>
    <lineage>
        <taxon>Bacteria</taxon>
        <taxon>Pseudomonadati</taxon>
        <taxon>Pseudomonadota</taxon>
        <taxon>Alphaproteobacteria</taxon>
        <taxon>Rhodobacterales</taxon>
        <taxon>Paracoccaceae</taxon>
        <taxon>Yoonia</taxon>
    </lineage>
</organism>
<dbReference type="Gene3D" id="3.40.50.150">
    <property type="entry name" value="Vaccinia Virus protein VP39"/>
    <property type="match status" value="1"/>
</dbReference>
<dbReference type="AlphaFoldDB" id="A0A1I6N2N8"/>
<reference evidence="1 2" key="1">
    <citation type="submission" date="2016-10" db="EMBL/GenBank/DDBJ databases">
        <authorList>
            <person name="de Groot N.N."/>
        </authorList>
    </citation>
    <scope>NUCLEOTIDE SEQUENCE [LARGE SCALE GENOMIC DNA]</scope>
    <source>
        <strain evidence="1 2">DSM 29433</strain>
    </source>
</reference>
<gene>
    <name evidence="1" type="ORF">SAMN05444714_3216</name>
</gene>
<dbReference type="Proteomes" id="UP000198926">
    <property type="component" value="Unassembled WGS sequence"/>
</dbReference>